<dbReference type="PANTHER" id="PTHR24286:SF384">
    <property type="entry name" value="P450, PUTATIVE (EUROFUNG)-RELATED"/>
    <property type="match status" value="1"/>
</dbReference>
<evidence type="ECO:0000256" key="1">
    <source>
        <dbReference type="ARBA" id="ARBA00010617"/>
    </source>
</evidence>
<dbReference type="InterPro" id="IPR001128">
    <property type="entry name" value="Cyt_P450"/>
</dbReference>
<comment type="caution">
    <text evidence="7">The sequence shown here is derived from an EMBL/GenBank/DDBJ whole genome shotgun (WGS) entry which is preliminary data.</text>
</comment>
<organism evidence="7 8">
    <name type="scientific">Microbacterium alkaliflavum</name>
    <dbReference type="NCBI Taxonomy" id="3248839"/>
    <lineage>
        <taxon>Bacteria</taxon>
        <taxon>Bacillati</taxon>
        <taxon>Actinomycetota</taxon>
        <taxon>Actinomycetes</taxon>
        <taxon>Micrococcales</taxon>
        <taxon>Microbacteriaceae</taxon>
        <taxon>Microbacterium</taxon>
    </lineage>
</organism>
<dbReference type="RefSeq" id="WP_396639822.1">
    <property type="nucleotide sequence ID" value="NZ_JBIQWL010000002.1"/>
</dbReference>
<keyword evidence="5" id="KW-0408">Iron</keyword>
<dbReference type="PRINTS" id="PR00465">
    <property type="entry name" value="EP450IV"/>
</dbReference>
<evidence type="ECO:0000313" key="8">
    <source>
        <dbReference type="Proteomes" id="UP001610861"/>
    </source>
</evidence>
<reference evidence="7 8" key="1">
    <citation type="submission" date="2024-09" db="EMBL/GenBank/DDBJ databases">
        <authorList>
            <person name="Pan X."/>
        </authorList>
    </citation>
    <scope>NUCLEOTIDE SEQUENCE [LARGE SCALE GENOMIC DNA]</scope>
    <source>
        <strain evidence="7 8">B2969</strain>
    </source>
</reference>
<dbReference type="Pfam" id="PF00067">
    <property type="entry name" value="p450"/>
    <property type="match status" value="1"/>
</dbReference>
<evidence type="ECO:0000256" key="3">
    <source>
        <dbReference type="ARBA" id="ARBA00022723"/>
    </source>
</evidence>
<dbReference type="EMBL" id="JBIQWL010000002">
    <property type="protein sequence ID" value="MFH8249869.1"/>
    <property type="molecule type" value="Genomic_DNA"/>
</dbReference>
<dbReference type="Proteomes" id="UP001610861">
    <property type="component" value="Unassembled WGS sequence"/>
</dbReference>
<keyword evidence="2" id="KW-0349">Heme</keyword>
<sequence length="447" mass="49945">MARPTKKQKPLPPGRFGMPWLGETLDIIKNNHAFYKDRLTKYGPIFKTRLFGNSFVVFSGHEAFHTFATDERIVRGDADPISAEQIFLNSLALIDGVEHHTRKAVMLRAVGFRSAIASYLPTMQSLLERTIDPWLESGKGINLRADLQRFAARLTGALYTGDLSEEHAAELDYHLANMREAFMTLPLAIPGTKYGKAIAGRKRMDVIIADALEKHRRGGYDDIVSRMITAANESDVPIEKLRGDIRHLIFAGQGGYFVPLTLVTMILGQHPDIMEKARAEVLAISPDGPVTMEQVEQMEYLEAISKELRRYFAMNSATFFGRVQEDMEVGGYRIPKGWGAIGGIHINMRNPDVFPDPDRFDPDRFAPQREAALAPGSYVPHGDGQSTHHRCPGENIVTVAVKVYLTLLLRKAEWSLPDQDLTLTNELFPLPASGLQVNFRQHVPVAS</sequence>
<comment type="similarity">
    <text evidence="1">Belongs to the cytochrome P450 family.</text>
</comment>
<keyword evidence="3" id="KW-0479">Metal-binding</keyword>
<dbReference type="InterPro" id="IPR036396">
    <property type="entry name" value="Cyt_P450_sf"/>
</dbReference>
<dbReference type="SUPFAM" id="SSF48264">
    <property type="entry name" value="Cytochrome P450"/>
    <property type="match status" value="1"/>
</dbReference>
<accession>A0ABW7Q8H0</accession>
<keyword evidence="6" id="KW-0503">Monooxygenase</keyword>
<evidence type="ECO:0000256" key="4">
    <source>
        <dbReference type="ARBA" id="ARBA00023002"/>
    </source>
</evidence>
<gene>
    <name evidence="7" type="ORF">ACH3VR_05805</name>
</gene>
<keyword evidence="8" id="KW-1185">Reference proteome</keyword>
<protein>
    <submittedName>
        <fullName evidence="7">Cytochrome P450</fullName>
    </submittedName>
</protein>
<dbReference type="PANTHER" id="PTHR24286">
    <property type="entry name" value="CYTOCHROME P450 26"/>
    <property type="match status" value="1"/>
</dbReference>
<dbReference type="InterPro" id="IPR002403">
    <property type="entry name" value="Cyt_P450_E_grp-IV"/>
</dbReference>
<name>A0ABW7Q8H0_9MICO</name>
<evidence type="ECO:0000313" key="7">
    <source>
        <dbReference type="EMBL" id="MFH8249869.1"/>
    </source>
</evidence>
<keyword evidence="4" id="KW-0560">Oxidoreductase</keyword>
<evidence type="ECO:0000256" key="5">
    <source>
        <dbReference type="ARBA" id="ARBA00023004"/>
    </source>
</evidence>
<evidence type="ECO:0000256" key="2">
    <source>
        <dbReference type="ARBA" id="ARBA00022617"/>
    </source>
</evidence>
<evidence type="ECO:0000256" key="6">
    <source>
        <dbReference type="ARBA" id="ARBA00023033"/>
    </source>
</evidence>
<dbReference type="Gene3D" id="1.10.630.10">
    <property type="entry name" value="Cytochrome P450"/>
    <property type="match status" value="1"/>
</dbReference>
<proteinExistence type="inferred from homology"/>